<evidence type="ECO:0000256" key="1">
    <source>
        <dbReference type="SAM" id="MobiDB-lite"/>
    </source>
</evidence>
<protein>
    <submittedName>
        <fullName evidence="2">Uncharacterized protein</fullName>
    </submittedName>
</protein>
<feature type="region of interest" description="Disordered" evidence="1">
    <location>
        <begin position="78"/>
        <end position="100"/>
    </location>
</feature>
<dbReference type="EMBL" id="DSID01000784">
    <property type="protein sequence ID" value="HEX71619.1"/>
    <property type="molecule type" value="Genomic_DNA"/>
</dbReference>
<sequence>MRRAAHGNVIRYGDVARLLPSEGPLPGETRWPAVGSSVRLFDPSGALVAIAFHSVFDNLFVHGVSVQMGALLGLAQQVSQRAGPPERGAPASGEQPASAT</sequence>
<proteinExistence type="predicted"/>
<accession>A0A7C3ANS6</accession>
<dbReference type="AlphaFoldDB" id="A0A7C3ANS6"/>
<evidence type="ECO:0000313" key="2">
    <source>
        <dbReference type="EMBL" id="HEX71619.1"/>
    </source>
</evidence>
<gene>
    <name evidence="2" type="ORF">ENP13_10330</name>
</gene>
<reference evidence="2" key="1">
    <citation type="journal article" date="2020" name="mSystems">
        <title>Genome- and Community-Level Interaction Insights into Carbon Utilization and Element Cycling Functions of Hydrothermarchaeota in Hydrothermal Sediment.</title>
        <authorList>
            <person name="Zhou Z."/>
            <person name="Liu Y."/>
            <person name="Xu W."/>
            <person name="Pan J."/>
            <person name="Luo Z.H."/>
            <person name="Li M."/>
        </authorList>
    </citation>
    <scope>NUCLEOTIDE SEQUENCE [LARGE SCALE GENOMIC DNA]</scope>
    <source>
        <strain evidence="2">SpSt-192</strain>
    </source>
</reference>
<comment type="caution">
    <text evidence="2">The sequence shown here is derived from an EMBL/GenBank/DDBJ whole genome shotgun (WGS) entry which is preliminary data.</text>
</comment>
<name>A0A7C3ANS6_9BACT</name>
<organism evidence="2">
    <name type="scientific">Thermorudis sp</name>
    <dbReference type="NCBI Taxonomy" id="1969470"/>
    <lineage>
        <taxon>Bacteria</taxon>
        <taxon>Pseudomonadati</taxon>
        <taxon>Thermomicrobiota</taxon>
        <taxon>Thermomicrobia</taxon>
        <taxon>Thermomicrobia incertae sedis</taxon>
        <taxon>Thermorudis</taxon>
    </lineage>
</organism>